<gene>
    <name evidence="1" type="ORF">DH2020_030602</name>
</gene>
<dbReference type="PANTHER" id="PTHR47592">
    <property type="entry name" value="PBF68 PROTEIN"/>
    <property type="match status" value="1"/>
</dbReference>
<protein>
    <submittedName>
        <fullName evidence="1">Uncharacterized protein</fullName>
    </submittedName>
</protein>
<dbReference type="Pfam" id="PF14223">
    <property type="entry name" value="Retrotran_gag_2"/>
    <property type="match status" value="1"/>
</dbReference>
<evidence type="ECO:0000313" key="1">
    <source>
        <dbReference type="EMBL" id="KAK6135665.1"/>
    </source>
</evidence>
<sequence length="207" mass="24021">MDFLKSLSSKPEKFDGKNFLCWQQKIKFWLTELGLFSVILNGLKENDTTKESSDKIDDLADKDILCHGRILSALSDSIYRIFSHTKSALELWNALDYRYGTAEKGLKRVSIDDWLDFQMVDTKSVSDQLIEFENLIYDMKAKGVEQSDCLCVFSRLKNCPHLPSILLEVLSISHENFSLEELFVALRIEDRHRSSQQSKKQFFKPRP</sequence>
<dbReference type="PANTHER" id="PTHR47592:SF27">
    <property type="entry name" value="OS08G0421700 PROTEIN"/>
    <property type="match status" value="1"/>
</dbReference>
<name>A0ABR0VKC1_REHGL</name>
<comment type="caution">
    <text evidence="1">The sequence shown here is derived from an EMBL/GenBank/DDBJ whole genome shotgun (WGS) entry which is preliminary data.</text>
</comment>
<keyword evidence="2" id="KW-1185">Reference proteome</keyword>
<proteinExistence type="predicted"/>
<evidence type="ECO:0000313" key="2">
    <source>
        <dbReference type="Proteomes" id="UP001318860"/>
    </source>
</evidence>
<organism evidence="1 2">
    <name type="scientific">Rehmannia glutinosa</name>
    <name type="common">Chinese foxglove</name>
    <dbReference type="NCBI Taxonomy" id="99300"/>
    <lineage>
        <taxon>Eukaryota</taxon>
        <taxon>Viridiplantae</taxon>
        <taxon>Streptophyta</taxon>
        <taxon>Embryophyta</taxon>
        <taxon>Tracheophyta</taxon>
        <taxon>Spermatophyta</taxon>
        <taxon>Magnoliopsida</taxon>
        <taxon>eudicotyledons</taxon>
        <taxon>Gunneridae</taxon>
        <taxon>Pentapetalae</taxon>
        <taxon>asterids</taxon>
        <taxon>lamiids</taxon>
        <taxon>Lamiales</taxon>
        <taxon>Orobanchaceae</taxon>
        <taxon>Rehmannieae</taxon>
        <taxon>Rehmannia</taxon>
    </lineage>
</organism>
<accession>A0ABR0VKC1</accession>
<dbReference type="EMBL" id="JABTTQ020001083">
    <property type="protein sequence ID" value="KAK6135665.1"/>
    <property type="molecule type" value="Genomic_DNA"/>
</dbReference>
<dbReference type="Proteomes" id="UP001318860">
    <property type="component" value="Unassembled WGS sequence"/>
</dbReference>
<reference evidence="1 2" key="1">
    <citation type="journal article" date="2021" name="Comput. Struct. Biotechnol. J.">
        <title>De novo genome assembly of the potent medicinal plant Rehmannia glutinosa using nanopore technology.</title>
        <authorList>
            <person name="Ma L."/>
            <person name="Dong C."/>
            <person name="Song C."/>
            <person name="Wang X."/>
            <person name="Zheng X."/>
            <person name="Niu Y."/>
            <person name="Chen S."/>
            <person name="Feng W."/>
        </authorList>
    </citation>
    <scope>NUCLEOTIDE SEQUENCE [LARGE SCALE GENOMIC DNA]</scope>
    <source>
        <strain evidence="1">DH-2019</strain>
    </source>
</reference>